<sequence length="140" mass="15804">MIVSPDDRGQPIPGAPVAVQVLSIVCLRFRKGAVSTVPCTGGSYSVPPRLTVTTGFFRTKVHAPLLFSHLLFPIDRLQSPLFIVRSFSLHFALLQSFQPRLSFFPSFHCFIYLVCLDRLVINHCQRYFLSQDRDSESDCV</sequence>
<name>A0AAJ8BR78_ASPNG</name>
<organism evidence="1">
    <name type="scientific">Aspergillus niger</name>
    <dbReference type="NCBI Taxonomy" id="5061"/>
    <lineage>
        <taxon>Eukaryota</taxon>
        <taxon>Fungi</taxon>
        <taxon>Dikarya</taxon>
        <taxon>Ascomycota</taxon>
        <taxon>Pezizomycotina</taxon>
        <taxon>Eurotiomycetes</taxon>
        <taxon>Eurotiomycetidae</taxon>
        <taxon>Eurotiales</taxon>
        <taxon>Aspergillaceae</taxon>
        <taxon>Aspergillus</taxon>
        <taxon>Aspergillus subgen. Circumdati</taxon>
    </lineage>
</organism>
<dbReference type="AlphaFoldDB" id="A0AAJ8BR78"/>
<protein>
    <submittedName>
        <fullName evidence="1">Uncharacterized protein</fullName>
    </submittedName>
</protein>
<reference evidence="1" key="2">
    <citation type="submission" date="2025-08" db="UniProtKB">
        <authorList>
            <consortium name="RefSeq"/>
        </authorList>
    </citation>
    <scope>IDENTIFICATION</scope>
</reference>
<proteinExistence type="predicted"/>
<gene>
    <name evidence="1" type="ORF">An09g06425</name>
</gene>
<reference evidence="1" key="1">
    <citation type="submission" date="2025-02" db="EMBL/GenBank/DDBJ databases">
        <authorList>
            <consortium name="NCBI Genome Project"/>
        </authorList>
    </citation>
    <scope>NUCLEOTIDE SEQUENCE</scope>
</reference>
<dbReference type="RefSeq" id="XP_059601468.1">
    <property type="nucleotide sequence ID" value="XM_059749895.1"/>
</dbReference>
<accession>A0AAJ8BR78</accession>
<dbReference type="KEGG" id="ang:An09g06425"/>
<evidence type="ECO:0000313" key="1">
    <source>
        <dbReference type="RefSeq" id="XP_059601468.1"/>
    </source>
</evidence>
<dbReference type="VEuPathDB" id="FungiDB:An09g06425"/>
<dbReference type="GeneID" id="84592086"/>